<dbReference type="PATRIC" id="fig|28092.6.peg.5373"/>
<proteinExistence type="predicted"/>
<name>A0A0F5JV02_9BURK</name>
<evidence type="ECO:0000256" key="1">
    <source>
        <dbReference type="SAM" id="MobiDB-lite"/>
    </source>
</evidence>
<dbReference type="AlphaFoldDB" id="A0A0F5JV02"/>
<sequence length="80" mass="9013">MARKAVDRHVSKGLVTAGWPSQIDPTRRIGHAVPDLAFHASYRAFEAARKFCSQENRSTKERLNPLQNASRYIAHNGQKP</sequence>
<evidence type="ECO:0000313" key="3">
    <source>
        <dbReference type="Proteomes" id="UP000033618"/>
    </source>
</evidence>
<keyword evidence="3" id="KW-1185">Reference proteome</keyword>
<gene>
    <name evidence="2" type="ORF">WM40_22840</name>
</gene>
<protein>
    <submittedName>
        <fullName evidence="2">Uncharacterized protein</fullName>
    </submittedName>
</protein>
<evidence type="ECO:0000313" key="2">
    <source>
        <dbReference type="EMBL" id="KKB61500.1"/>
    </source>
</evidence>
<organism evidence="2 3">
    <name type="scientific">Robbsia andropogonis</name>
    <dbReference type="NCBI Taxonomy" id="28092"/>
    <lineage>
        <taxon>Bacteria</taxon>
        <taxon>Pseudomonadati</taxon>
        <taxon>Pseudomonadota</taxon>
        <taxon>Betaproteobacteria</taxon>
        <taxon>Burkholderiales</taxon>
        <taxon>Burkholderiaceae</taxon>
        <taxon>Robbsia</taxon>
    </lineage>
</organism>
<comment type="caution">
    <text evidence="2">The sequence shown here is derived from an EMBL/GenBank/DDBJ whole genome shotgun (WGS) entry which is preliminary data.</text>
</comment>
<reference evidence="2 3" key="1">
    <citation type="submission" date="2015-03" db="EMBL/GenBank/DDBJ databases">
        <title>Draft Genome Sequence of Burkholderia andropogonis type strain ICMP2807, isolated from Sorghum bicolor.</title>
        <authorList>
            <person name="Lopes-Santos L."/>
            <person name="Castro D.B."/>
            <person name="Ottoboni L.M."/>
            <person name="Park D."/>
            <person name="Weirc B.S."/>
            <person name="Destefano S.A."/>
        </authorList>
    </citation>
    <scope>NUCLEOTIDE SEQUENCE [LARGE SCALE GENOMIC DNA]</scope>
    <source>
        <strain evidence="2 3">ICMP2807</strain>
    </source>
</reference>
<feature type="region of interest" description="Disordered" evidence="1">
    <location>
        <begin position="55"/>
        <end position="80"/>
    </location>
</feature>
<dbReference type="Proteomes" id="UP000033618">
    <property type="component" value="Unassembled WGS sequence"/>
</dbReference>
<dbReference type="EMBL" id="LAQU01000040">
    <property type="protein sequence ID" value="KKB61500.1"/>
    <property type="molecule type" value="Genomic_DNA"/>
</dbReference>
<accession>A0A0F5JV02</accession>